<dbReference type="EMBL" id="RCZC01000001">
    <property type="protein sequence ID" value="TPG56590.1"/>
    <property type="molecule type" value="Genomic_DNA"/>
</dbReference>
<dbReference type="RefSeq" id="WP_140848097.1">
    <property type="nucleotide sequence ID" value="NZ_RCZC01000001.1"/>
</dbReference>
<dbReference type="OrthoDB" id="8482138at2"/>
<accession>A0A502G5A6</accession>
<keyword evidence="2" id="KW-1185">Reference proteome</keyword>
<gene>
    <name evidence="1" type="ORF">EAH76_03405</name>
</gene>
<reference evidence="1 2" key="1">
    <citation type="journal article" date="2019" name="Environ. Microbiol.">
        <title>Species interactions and distinct microbial communities in high Arctic permafrost affected cryosols are associated with the CH4 and CO2 gas fluxes.</title>
        <authorList>
            <person name="Altshuler I."/>
            <person name="Hamel J."/>
            <person name="Turney S."/>
            <person name="Magnuson E."/>
            <person name="Levesque R."/>
            <person name="Greer C."/>
            <person name="Whyte L.G."/>
        </authorList>
    </citation>
    <scope>NUCLEOTIDE SEQUENCE [LARGE SCALE GENOMIC DNA]</scope>
    <source>
        <strain evidence="1 2">E6.1</strain>
    </source>
</reference>
<evidence type="ECO:0000313" key="1">
    <source>
        <dbReference type="EMBL" id="TPG56590.1"/>
    </source>
</evidence>
<protein>
    <submittedName>
        <fullName evidence="1">Uncharacterized protein</fullName>
    </submittedName>
</protein>
<proteinExistence type="predicted"/>
<name>A0A502G5A6_9SPHN</name>
<sequence length="80" mass="9347">MKNDWKKLIPQCFCYGEREFVGHPSEEETAFELLVQLRARSIGLATFMAEVGRQLKDMPKLDAATEMRTVRARFEPWLLD</sequence>
<evidence type="ECO:0000313" key="2">
    <source>
        <dbReference type="Proteomes" id="UP000319931"/>
    </source>
</evidence>
<dbReference type="Proteomes" id="UP000319931">
    <property type="component" value="Unassembled WGS sequence"/>
</dbReference>
<dbReference type="AlphaFoldDB" id="A0A502G5A6"/>
<comment type="caution">
    <text evidence="1">The sequence shown here is derived from an EMBL/GenBank/DDBJ whole genome shotgun (WGS) entry which is preliminary data.</text>
</comment>
<organism evidence="1 2">
    <name type="scientific">Sphingomonas glacialis</name>
    <dbReference type="NCBI Taxonomy" id="658225"/>
    <lineage>
        <taxon>Bacteria</taxon>
        <taxon>Pseudomonadati</taxon>
        <taxon>Pseudomonadota</taxon>
        <taxon>Alphaproteobacteria</taxon>
        <taxon>Sphingomonadales</taxon>
        <taxon>Sphingomonadaceae</taxon>
        <taxon>Sphingomonas</taxon>
    </lineage>
</organism>